<dbReference type="Pfam" id="PF16822">
    <property type="entry name" value="ALGX"/>
    <property type="match status" value="1"/>
</dbReference>
<protein>
    <recommendedName>
        <fullName evidence="5">AlgX/AlgJ SGNH hydrolase-like domain-containing protein</fullName>
    </recommendedName>
</protein>
<evidence type="ECO:0000256" key="2">
    <source>
        <dbReference type="ARBA" id="ARBA00022679"/>
    </source>
</evidence>
<feature type="domain" description="AlgX/AlgJ SGNH hydrolase-like" evidence="5">
    <location>
        <begin position="223"/>
        <end position="332"/>
    </location>
</feature>
<keyword evidence="2" id="KW-0808">Transferase</keyword>
<evidence type="ECO:0000256" key="4">
    <source>
        <dbReference type="ARBA" id="ARBA00022764"/>
    </source>
</evidence>
<keyword evidence="3" id="KW-0732">Signal</keyword>
<evidence type="ECO:0000256" key="1">
    <source>
        <dbReference type="ARBA" id="ARBA00004418"/>
    </source>
</evidence>
<sequence length="333" mass="39545">MKFVFKILFIFIFAFSLFVVIGAKIKTVRHLFVREEKKEDRNRGYFSGNLYYMSKIDKFKGDYMIFPHTETDEIEDSSIIVIGDSYARFDSGSPIFADLLELSLGQRVYQVPYNLAVDKPANYLKSIDFKENGKKIMILQSTERHSMMRAHDFNNLLKQGSRSKLKFLVKLRKKIFDNRDIEYFFSNNKFTYKFLKDLKQVKFDWFGDIDSKTAVYSQDPDMLFYYDEVDFYRGTKIKSQINKMVKNIVDLKDTLKTKYDIDLIYSILPEKYTIYKDFVGEKKEYDGFIPRVVSALREEGVETIDMYDVYMSYRNKKESGLLYYPQDSHFTPL</sequence>
<organism evidence="6">
    <name type="scientific">hydrothermal vent metagenome</name>
    <dbReference type="NCBI Taxonomy" id="652676"/>
    <lineage>
        <taxon>unclassified sequences</taxon>
        <taxon>metagenomes</taxon>
        <taxon>ecological metagenomes</taxon>
    </lineage>
</organism>
<gene>
    <name evidence="6" type="ORF">MNBD_BACTEROID05-112</name>
</gene>
<dbReference type="AlphaFoldDB" id="A0A3B0TLI4"/>
<dbReference type="GO" id="GO:0042597">
    <property type="term" value="C:periplasmic space"/>
    <property type="evidence" value="ECO:0007669"/>
    <property type="project" value="UniProtKB-SubCell"/>
</dbReference>
<name>A0A3B0TLI4_9ZZZZ</name>
<keyword evidence="4" id="KW-0574">Periplasm</keyword>
<comment type="subcellular location">
    <subcellularLocation>
        <location evidence="1">Periplasm</location>
    </subcellularLocation>
</comment>
<reference evidence="6" key="1">
    <citation type="submission" date="2018-06" db="EMBL/GenBank/DDBJ databases">
        <authorList>
            <person name="Zhirakovskaya E."/>
        </authorList>
    </citation>
    <scope>NUCLEOTIDE SEQUENCE</scope>
</reference>
<dbReference type="InterPro" id="IPR031811">
    <property type="entry name" value="ALGX/ALGJ_SGNH-like"/>
</dbReference>
<evidence type="ECO:0000256" key="3">
    <source>
        <dbReference type="ARBA" id="ARBA00022729"/>
    </source>
</evidence>
<evidence type="ECO:0000313" key="6">
    <source>
        <dbReference type="EMBL" id="VAW19535.1"/>
    </source>
</evidence>
<proteinExistence type="predicted"/>
<evidence type="ECO:0000259" key="5">
    <source>
        <dbReference type="Pfam" id="PF16822"/>
    </source>
</evidence>
<dbReference type="GO" id="GO:0016740">
    <property type="term" value="F:transferase activity"/>
    <property type="evidence" value="ECO:0007669"/>
    <property type="project" value="UniProtKB-KW"/>
</dbReference>
<dbReference type="EMBL" id="UOEN01000481">
    <property type="protein sequence ID" value="VAW19535.1"/>
    <property type="molecule type" value="Genomic_DNA"/>
</dbReference>
<accession>A0A3B0TLI4</accession>
<feature type="non-terminal residue" evidence="6">
    <location>
        <position position="333"/>
    </location>
</feature>